<proteinExistence type="inferred from homology"/>
<comment type="catalytic activity">
    <reaction evidence="4">
        <text>a monoamide of a dicarboxylate + H2O = a dicarboxylate + NH4(+)</text>
        <dbReference type="Rhea" id="RHEA:11716"/>
        <dbReference type="ChEBI" id="CHEBI:15377"/>
        <dbReference type="ChEBI" id="CHEBI:28938"/>
        <dbReference type="ChEBI" id="CHEBI:28965"/>
        <dbReference type="ChEBI" id="CHEBI:77450"/>
        <dbReference type="EC" id="3.5.1.3"/>
    </reaction>
</comment>
<dbReference type="NCBIfam" id="NF007757">
    <property type="entry name" value="PRK10438.1"/>
    <property type="match status" value="1"/>
</dbReference>
<organism evidence="7 8">
    <name type="scientific">Flavobacterium limnosediminis JC2902</name>
    <dbReference type="NCBI Taxonomy" id="1341181"/>
    <lineage>
        <taxon>Bacteria</taxon>
        <taxon>Pseudomonadati</taxon>
        <taxon>Bacteroidota</taxon>
        <taxon>Flavobacteriia</taxon>
        <taxon>Flavobacteriales</taxon>
        <taxon>Flavobacteriaceae</taxon>
        <taxon>Flavobacterium</taxon>
    </lineage>
</organism>
<dbReference type="AlphaFoldDB" id="V6SUI3"/>
<evidence type="ECO:0000313" key="8">
    <source>
        <dbReference type="Proteomes" id="UP000018004"/>
    </source>
</evidence>
<evidence type="ECO:0000259" key="6">
    <source>
        <dbReference type="PROSITE" id="PS50263"/>
    </source>
</evidence>
<keyword evidence="2 7" id="KW-0378">Hydrolase</keyword>
<dbReference type="InterPro" id="IPR036526">
    <property type="entry name" value="C-N_Hydrolase_sf"/>
</dbReference>
<evidence type="ECO:0000256" key="4">
    <source>
        <dbReference type="ARBA" id="ARBA00052904"/>
    </source>
</evidence>
<dbReference type="EMBL" id="AVGG01000001">
    <property type="protein sequence ID" value="ESU29837.1"/>
    <property type="molecule type" value="Genomic_DNA"/>
</dbReference>
<keyword evidence="8" id="KW-1185">Reference proteome</keyword>
<evidence type="ECO:0000313" key="7">
    <source>
        <dbReference type="EMBL" id="ESU29837.1"/>
    </source>
</evidence>
<dbReference type="PATRIC" id="fig|1341181.4.peg.308"/>
<dbReference type="CDD" id="cd07575">
    <property type="entry name" value="Xc-1258_like"/>
    <property type="match status" value="1"/>
</dbReference>
<dbReference type="GO" id="GO:0050152">
    <property type="term" value="F:omega-amidase activity"/>
    <property type="evidence" value="ECO:0007669"/>
    <property type="project" value="UniProtKB-EC"/>
</dbReference>
<dbReference type="Pfam" id="PF00795">
    <property type="entry name" value="CN_hydrolase"/>
    <property type="match status" value="1"/>
</dbReference>
<protein>
    <recommendedName>
        <fullName evidence="5">Omega-amidase YafV</fullName>
        <ecNumber evidence="3">3.5.1.3</ecNumber>
    </recommendedName>
</protein>
<dbReference type="Gene3D" id="3.60.110.10">
    <property type="entry name" value="Carbon-nitrogen hydrolase"/>
    <property type="match status" value="1"/>
</dbReference>
<feature type="domain" description="CN hydrolase" evidence="6">
    <location>
        <begin position="15"/>
        <end position="246"/>
    </location>
</feature>
<dbReference type="Proteomes" id="UP000018004">
    <property type="component" value="Unassembled WGS sequence"/>
</dbReference>
<evidence type="ECO:0000256" key="3">
    <source>
        <dbReference type="ARBA" id="ARBA00039118"/>
    </source>
</evidence>
<comment type="similarity">
    <text evidence="1">Belongs to the carbon-nitrogen hydrolase superfamily. NIT1/NIT2 family.</text>
</comment>
<sequence length="269" mass="31787">MRFLFFLYLIKSFVMQISIIQAPLFWENPEVNRNYFSAKIQVIPEETLLVVLPEMFTSGFTMNPHEVAEDMDGETIRWMKATAMNRNIAITGSIIIREDDNYYNRLLFVFPTGEIEYYDKRHLFSLAGEDKTYTKGNDKKIINYLGWRICPLICYDLRFPVFSRFDDDYDLLIYVANWPQPRIIAWDTLLKARAIENMTYVVGVNRVGEDENDNNYPGHSQILDYFGAFMVEPSEKEMVFSVRLDKELMLANRNKFGFLRDRDRFTLSE</sequence>
<dbReference type="GO" id="GO:0106008">
    <property type="term" value="F:2-oxoglutaramate amidase activity"/>
    <property type="evidence" value="ECO:0007669"/>
    <property type="project" value="TreeGrafter"/>
</dbReference>
<dbReference type="eggNOG" id="COG0388">
    <property type="taxonomic scope" value="Bacteria"/>
</dbReference>
<evidence type="ECO:0000256" key="5">
    <source>
        <dbReference type="ARBA" id="ARBA00072139"/>
    </source>
</evidence>
<name>V6SUI3_9FLAO</name>
<dbReference type="SUPFAM" id="SSF56317">
    <property type="entry name" value="Carbon-nitrogen hydrolase"/>
    <property type="match status" value="1"/>
</dbReference>
<dbReference type="InterPro" id="IPR052737">
    <property type="entry name" value="Omega-amidase_YafV"/>
</dbReference>
<dbReference type="STRING" id="1341181.FLJC2902T_03150"/>
<dbReference type="PROSITE" id="PS50263">
    <property type="entry name" value="CN_HYDROLASE"/>
    <property type="match status" value="1"/>
</dbReference>
<dbReference type="FunFam" id="3.60.110.10:FF:000004">
    <property type="entry name" value="Carbon-nitrogen hydrolase"/>
    <property type="match status" value="1"/>
</dbReference>
<gene>
    <name evidence="7" type="ORF">FLJC2902T_03150</name>
</gene>
<evidence type="ECO:0000256" key="2">
    <source>
        <dbReference type="ARBA" id="ARBA00022801"/>
    </source>
</evidence>
<dbReference type="PANTHER" id="PTHR47799:SF1">
    <property type="entry name" value="OMEGA-AMIDASE YAFV"/>
    <property type="match status" value="1"/>
</dbReference>
<evidence type="ECO:0000256" key="1">
    <source>
        <dbReference type="ARBA" id="ARBA00010613"/>
    </source>
</evidence>
<accession>V6SUI3</accession>
<dbReference type="EC" id="3.5.1.3" evidence="3"/>
<reference evidence="7 8" key="1">
    <citation type="submission" date="2013-08" db="EMBL/GenBank/DDBJ databases">
        <title>Flavobacterium limnosediminis JC2902 genome sequencing.</title>
        <authorList>
            <person name="Lee K."/>
            <person name="Yi H."/>
            <person name="Park S."/>
            <person name="Chun J."/>
        </authorList>
    </citation>
    <scope>NUCLEOTIDE SEQUENCE [LARGE SCALE GENOMIC DNA]</scope>
    <source>
        <strain evidence="7 8">JC2902</strain>
    </source>
</reference>
<dbReference type="InterPro" id="IPR003010">
    <property type="entry name" value="C-N_Hydrolase"/>
</dbReference>
<dbReference type="PANTHER" id="PTHR47799">
    <property type="entry name" value="OMEGA-AMIDASE YAFV"/>
    <property type="match status" value="1"/>
</dbReference>
<comment type="caution">
    <text evidence="7">The sequence shown here is derived from an EMBL/GenBank/DDBJ whole genome shotgun (WGS) entry which is preliminary data.</text>
</comment>